<dbReference type="InterPro" id="IPR018239">
    <property type="entry name" value="DNA_ligase_AS"/>
</dbReference>
<evidence type="ECO:0000256" key="3">
    <source>
        <dbReference type="ARBA" id="ARBA00022705"/>
    </source>
</evidence>
<evidence type="ECO:0000256" key="13">
    <source>
        <dbReference type="RuleBase" id="RU000618"/>
    </source>
</evidence>
<feature type="binding site" evidence="12">
    <location>
        <position position="300"/>
    </location>
    <ligand>
        <name>NAD(+)</name>
        <dbReference type="ChEBI" id="CHEBI:57540"/>
    </ligand>
</feature>
<feature type="domain" description="BRCT" evidence="14">
    <location>
        <begin position="638"/>
        <end position="719"/>
    </location>
</feature>
<comment type="cofactor">
    <cofactor evidence="12">
        <name>Mg(2+)</name>
        <dbReference type="ChEBI" id="CHEBI:18420"/>
    </cofactor>
    <cofactor evidence="12">
        <name>Mn(2+)</name>
        <dbReference type="ChEBI" id="CHEBI:29035"/>
    </cofactor>
</comment>
<dbReference type="Pfam" id="PF01653">
    <property type="entry name" value="DNA_ligase_aden"/>
    <property type="match status" value="1"/>
</dbReference>
<feature type="binding site" evidence="12">
    <location>
        <position position="429"/>
    </location>
    <ligand>
        <name>Zn(2+)</name>
        <dbReference type="ChEBI" id="CHEBI:29105"/>
    </ligand>
</feature>
<dbReference type="InterPro" id="IPR004149">
    <property type="entry name" value="Znf_DNAligase_C4"/>
</dbReference>
<evidence type="ECO:0000259" key="14">
    <source>
        <dbReference type="PROSITE" id="PS50172"/>
    </source>
</evidence>
<evidence type="ECO:0000313" key="16">
    <source>
        <dbReference type="Proteomes" id="UP000274201"/>
    </source>
</evidence>
<evidence type="ECO:0000256" key="8">
    <source>
        <dbReference type="ARBA" id="ARBA00023027"/>
    </source>
</evidence>
<keyword evidence="2 12" id="KW-0436">Ligase</keyword>
<feature type="binding site" evidence="12">
    <location>
        <position position="184"/>
    </location>
    <ligand>
        <name>NAD(+)</name>
        <dbReference type="ChEBI" id="CHEBI:57540"/>
    </ligand>
</feature>
<evidence type="ECO:0000256" key="7">
    <source>
        <dbReference type="ARBA" id="ARBA00022842"/>
    </source>
</evidence>
<sequence>MNKDAIKNLTALEAASELEWLAKEIARHDVLYNSEDQPEISDAEYDALRRRNAEIESLFPELIRSDSPSYKIGAPVSEKFEKSVHTQAMLSLDNAFSFEDVSEFVERVRRFLRLPATQALEITAEPKIDGLSLSLRYEKGRLVRAATRGDGYVGENVTVNARTISDIPQVLQGKFPDIIEVRGEVYMGQEDFQELNRSQQEKGKLIFANPRNAAAGSLRQLNSRITASRKLQFFAYACGEVSEMFAESQMEMMKKLKEYGFVINPLTKVFKTVEEMLSYYHDIEECRHSLSYDIDGIVYKVNDLMLQMRLGFVSRSPRWAIAHKFPAEKAMTLLEGIDIQVGRTGALTPVARLAPITVGGVVVTNASLHNEDYIKGIGHKGEPIREGRDIRVGDTVVVQRAGDVIPQIVDIIAEKRPKDASAFVFPHLCPACGSHAVREEGEAVRRCTGGLICPAQAIERIRHFVSRNAFDIEGLGKKQVEFFFHVQDETFSIHTPADIFTLQRRQEKSLTRLENMEGFGAVSVRKLYDAINARREIPLSRFLFALGIRHVGEVNARRLARAYQNYTAFEAAVMAALMPCGEKNEQGNEAWIELTNIEGIGPQVGSAIIDFYQEAHNREVLSVLLEEVTPLDEEPVMTDSSPIAGKVIVFTGTLARMSRDEAKALAERLGAKTSGSLSKKTNLLVVGAGAGSKLAKAQELGVEAIDEETWLQLIEGHYV</sequence>
<dbReference type="PANTHER" id="PTHR23389:SF9">
    <property type="entry name" value="DNA LIGASE"/>
    <property type="match status" value="1"/>
</dbReference>
<dbReference type="Pfam" id="PF03119">
    <property type="entry name" value="DNA_ligase_ZBD"/>
    <property type="match status" value="1"/>
</dbReference>
<evidence type="ECO:0000256" key="11">
    <source>
        <dbReference type="ARBA" id="ARBA00034005"/>
    </source>
</evidence>
<proteinExistence type="inferred from homology"/>
<comment type="function">
    <text evidence="1 12">DNA ligase that catalyzes the formation of phosphodiester linkages between 5'-phosphoryl and 3'-hydroxyl groups in double-stranded DNA using NAD as a coenzyme and as the energy source for the reaction. It is essential for DNA replication and repair of damaged DNA.</text>
</comment>
<comment type="caution">
    <text evidence="12">Lacks conserved residue(s) required for the propagation of feature annotation.</text>
</comment>
<dbReference type="GO" id="GO:0006260">
    <property type="term" value="P:DNA replication"/>
    <property type="evidence" value="ECO:0007669"/>
    <property type="project" value="UniProtKB-KW"/>
</dbReference>
<dbReference type="GO" id="GO:0003911">
    <property type="term" value="F:DNA ligase (NAD+) activity"/>
    <property type="evidence" value="ECO:0007669"/>
    <property type="project" value="UniProtKB-UniRule"/>
</dbReference>
<feature type="binding site" evidence="12">
    <location>
        <position position="324"/>
    </location>
    <ligand>
        <name>NAD(+)</name>
        <dbReference type="ChEBI" id="CHEBI:57540"/>
    </ligand>
</feature>
<evidence type="ECO:0000256" key="6">
    <source>
        <dbReference type="ARBA" id="ARBA00022833"/>
    </source>
</evidence>
<dbReference type="InterPro" id="IPR013839">
    <property type="entry name" value="DNAligase_adenylation"/>
</dbReference>
<dbReference type="InterPro" id="IPR041663">
    <property type="entry name" value="DisA/LigA_HHH"/>
</dbReference>
<dbReference type="InterPro" id="IPR003583">
    <property type="entry name" value="Hlx-hairpin-Hlx_DNA-bd_motif"/>
</dbReference>
<dbReference type="PIRSF" id="PIRSF001604">
    <property type="entry name" value="LigA"/>
    <property type="match status" value="1"/>
</dbReference>
<keyword evidence="10 12" id="KW-0464">Manganese</keyword>
<dbReference type="PROSITE" id="PS01055">
    <property type="entry name" value="DNA_LIGASE_N1"/>
    <property type="match status" value="1"/>
</dbReference>
<dbReference type="Pfam" id="PF12826">
    <property type="entry name" value="HHH_2"/>
    <property type="match status" value="1"/>
</dbReference>
<reference evidence="15 16" key="1">
    <citation type="submission" date="2018-12" db="EMBL/GenBank/DDBJ databases">
        <authorList>
            <consortium name="Pathogen Informatics"/>
        </authorList>
    </citation>
    <scope>NUCLEOTIDE SEQUENCE [LARGE SCALE GENOMIC DNA]</scope>
    <source>
        <strain evidence="15 16">NCTC12905</strain>
    </source>
</reference>
<dbReference type="Gene3D" id="1.10.287.610">
    <property type="entry name" value="Helix hairpin bin"/>
    <property type="match status" value="1"/>
</dbReference>
<dbReference type="SUPFAM" id="SSF47781">
    <property type="entry name" value="RuvA domain 2-like"/>
    <property type="match status" value="1"/>
</dbReference>
<dbReference type="InterPro" id="IPR004150">
    <property type="entry name" value="NAD_DNA_ligase_OB"/>
</dbReference>
<dbReference type="GO" id="GO:0003677">
    <property type="term" value="F:DNA binding"/>
    <property type="evidence" value="ECO:0007669"/>
    <property type="project" value="InterPro"/>
</dbReference>
<dbReference type="Pfam" id="PF03120">
    <property type="entry name" value="OB_DNA_ligase"/>
    <property type="match status" value="1"/>
</dbReference>
<evidence type="ECO:0000256" key="5">
    <source>
        <dbReference type="ARBA" id="ARBA00022763"/>
    </source>
</evidence>
<feature type="binding site" evidence="12">
    <location>
        <begin position="42"/>
        <end position="46"/>
    </location>
    <ligand>
        <name>NAD(+)</name>
        <dbReference type="ChEBI" id="CHEBI:57540"/>
    </ligand>
</feature>
<evidence type="ECO:0000256" key="2">
    <source>
        <dbReference type="ARBA" id="ARBA00022598"/>
    </source>
</evidence>
<evidence type="ECO:0000256" key="9">
    <source>
        <dbReference type="ARBA" id="ARBA00023204"/>
    </source>
</evidence>
<dbReference type="InterPro" id="IPR013840">
    <property type="entry name" value="DNAligase_N"/>
</dbReference>
<keyword evidence="9 12" id="KW-0234">DNA repair</keyword>
<dbReference type="Gene3D" id="3.40.50.10190">
    <property type="entry name" value="BRCT domain"/>
    <property type="match status" value="1"/>
</dbReference>
<dbReference type="OrthoDB" id="9759736at2"/>
<dbReference type="InterPro" id="IPR001679">
    <property type="entry name" value="DNA_ligase"/>
</dbReference>
<dbReference type="Gene3D" id="2.40.50.140">
    <property type="entry name" value="Nucleic acid-binding proteins"/>
    <property type="match status" value="1"/>
</dbReference>
<dbReference type="GO" id="GO:0006281">
    <property type="term" value="P:DNA repair"/>
    <property type="evidence" value="ECO:0007669"/>
    <property type="project" value="UniProtKB-KW"/>
</dbReference>
<keyword evidence="6 12" id="KW-0862">Zinc</keyword>
<dbReference type="PROSITE" id="PS01056">
    <property type="entry name" value="DNA_LIGASE_N2"/>
    <property type="match status" value="1"/>
</dbReference>
<dbReference type="PANTHER" id="PTHR23389">
    <property type="entry name" value="CHROMOSOME TRANSMISSION FIDELITY FACTOR 18"/>
    <property type="match status" value="1"/>
</dbReference>
<dbReference type="CDD" id="cd17748">
    <property type="entry name" value="BRCT_DNA_ligase_like"/>
    <property type="match status" value="1"/>
</dbReference>
<dbReference type="InterPro" id="IPR033136">
    <property type="entry name" value="DNA_ligase_CS"/>
</dbReference>
<dbReference type="SUPFAM" id="SSF50249">
    <property type="entry name" value="Nucleic acid-binding proteins"/>
    <property type="match status" value="1"/>
</dbReference>
<feature type="binding site" evidence="12">
    <location>
        <position position="432"/>
    </location>
    <ligand>
        <name>Zn(2+)</name>
        <dbReference type="ChEBI" id="CHEBI:29105"/>
    </ligand>
</feature>
<keyword evidence="8 12" id="KW-0520">NAD</keyword>
<dbReference type="FunFam" id="3.30.470.30:FF:000001">
    <property type="entry name" value="DNA ligase"/>
    <property type="match status" value="1"/>
</dbReference>
<evidence type="ECO:0000256" key="10">
    <source>
        <dbReference type="ARBA" id="ARBA00023211"/>
    </source>
</evidence>
<dbReference type="SMART" id="SM00532">
    <property type="entry name" value="LIGANc"/>
    <property type="match status" value="1"/>
</dbReference>
<evidence type="ECO:0000256" key="1">
    <source>
        <dbReference type="ARBA" id="ARBA00004067"/>
    </source>
</evidence>
<dbReference type="SMART" id="SM00278">
    <property type="entry name" value="HhH1"/>
    <property type="match status" value="3"/>
</dbReference>
<feature type="active site" description="N6-AMP-lysine intermediate" evidence="12">
    <location>
        <position position="127"/>
    </location>
</feature>
<dbReference type="AlphaFoldDB" id="A0A448V746"/>
<dbReference type="HAMAP" id="MF_01588">
    <property type="entry name" value="DNA_ligase_A"/>
    <property type="match status" value="1"/>
</dbReference>
<dbReference type="EMBL" id="LR134529">
    <property type="protein sequence ID" value="VEJ45615.1"/>
    <property type="molecule type" value="Genomic_DNA"/>
</dbReference>
<keyword evidence="3 12" id="KW-0235">DNA replication</keyword>
<protein>
    <recommendedName>
        <fullName evidence="12 13">DNA ligase</fullName>
        <ecNumber evidence="12 13">6.5.1.2</ecNumber>
    </recommendedName>
    <alternativeName>
        <fullName evidence="12">Polydeoxyribonucleotide synthase [NAD(+)]</fullName>
    </alternativeName>
</protein>
<dbReference type="SUPFAM" id="SSF52113">
    <property type="entry name" value="BRCT domain"/>
    <property type="match status" value="1"/>
</dbReference>
<name>A0A448V746_BARVI</name>
<dbReference type="SMART" id="SM00292">
    <property type="entry name" value="BRCT"/>
    <property type="match status" value="1"/>
</dbReference>
<dbReference type="CDD" id="cd00114">
    <property type="entry name" value="LIGANc"/>
    <property type="match status" value="1"/>
</dbReference>
<feature type="binding site" evidence="12">
    <location>
        <position position="125"/>
    </location>
    <ligand>
        <name>NAD(+)</name>
        <dbReference type="ChEBI" id="CHEBI:57540"/>
    </ligand>
</feature>
<dbReference type="NCBIfam" id="TIGR00575">
    <property type="entry name" value="dnlj"/>
    <property type="match status" value="1"/>
</dbReference>
<feature type="binding site" evidence="12">
    <location>
        <position position="148"/>
    </location>
    <ligand>
        <name>NAD(+)</name>
        <dbReference type="ChEBI" id="CHEBI:57540"/>
    </ligand>
</feature>
<dbReference type="Proteomes" id="UP000274201">
    <property type="component" value="Chromosome"/>
</dbReference>
<keyword evidence="7 12" id="KW-0460">Magnesium</keyword>
<accession>A0A448V746</accession>
<dbReference type="STRING" id="1094497.BVwin_09520"/>
<comment type="catalytic activity">
    <reaction evidence="11 12 13">
        <text>NAD(+) + (deoxyribonucleotide)n-3'-hydroxyl + 5'-phospho-(deoxyribonucleotide)m = (deoxyribonucleotide)n+m + AMP + beta-nicotinamide D-nucleotide.</text>
        <dbReference type="EC" id="6.5.1.2"/>
    </reaction>
</comment>
<comment type="similarity">
    <text evidence="12">Belongs to the NAD-dependent DNA ligase family. LigA subfamily.</text>
</comment>
<dbReference type="InterPro" id="IPR001357">
    <property type="entry name" value="BRCT_dom"/>
</dbReference>
<dbReference type="Gene3D" id="3.30.470.30">
    <property type="entry name" value="DNA ligase/mRNA capping enzyme"/>
    <property type="match status" value="1"/>
</dbReference>
<keyword evidence="4 12" id="KW-0479">Metal-binding</keyword>
<dbReference type="Pfam" id="PF00533">
    <property type="entry name" value="BRCT"/>
    <property type="match status" value="1"/>
</dbReference>
<gene>
    <name evidence="12 15" type="primary">ligA</name>
    <name evidence="15" type="ORF">NCTC12905_01278</name>
</gene>
<dbReference type="RefSeq" id="WP_126603565.1">
    <property type="nucleotide sequence ID" value="NZ_LR134529.1"/>
</dbReference>
<evidence type="ECO:0000256" key="12">
    <source>
        <dbReference type="HAMAP-Rule" id="MF_01588"/>
    </source>
</evidence>
<organism evidence="15 16">
    <name type="scientific">Bartonella vinsonii</name>
    <name type="common">Rochalimaea vinsonii</name>
    <dbReference type="NCBI Taxonomy" id="33047"/>
    <lineage>
        <taxon>Bacteria</taxon>
        <taxon>Pseudomonadati</taxon>
        <taxon>Pseudomonadota</taxon>
        <taxon>Alphaproteobacteria</taxon>
        <taxon>Hyphomicrobiales</taxon>
        <taxon>Bartonellaceae</taxon>
        <taxon>Bartonella</taxon>
    </lineage>
</organism>
<evidence type="ECO:0000313" key="15">
    <source>
        <dbReference type="EMBL" id="VEJ45615.1"/>
    </source>
</evidence>
<dbReference type="PROSITE" id="PS50172">
    <property type="entry name" value="BRCT"/>
    <property type="match status" value="1"/>
</dbReference>
<dbReference type="GO" id="GO:0005829">
    <property type="term" value="C:cytosol"/>
    <property type="evidence" value="ECO:0007669"/>
    <property type="project" value="TreeGrafter"/>
</dbReference>
<dbReference type="InterPro" id="IPR012340">
    <property type="entry name" value="NA-bd_OB-fold"/>
</dbReference>
<keyword evidence="5 12" id="KW-0227">DNA damage</keyword>
<dbReference type="EC" id="6.5.1.2" evidence="12 13"/>
<dbReference type="Gene3D" id="1.10.150.20">
    <property type="entry name" value="5' to 3' exonuclease, C-terminal subdomain"/>
    <property type="match status" value="2"/>
</dbReference>
<feature type="binding site" evidence="12">
    <location>
        <position position="453"/>
    </location>
    <ligand>
        <name>Zn(2+)</name>
        <dbReference type="ChEBI" id="CHEBI:29105"/>
    </ligand>
</feature>
<dbReference type="NCBIfam" id="NF005932">
    <property type="entry name" value="PRK07956.1"/>
    <property type="match status" value="1"/>
</dbReference>
<feature type="binding site" evidence="12">
    <location>
        <begin position="91"/>
        <end position="92"/>
    </location>
    <ligand>
        <name>NAD(+)</name>
        <dbReference type="ChEBI" id="CHEBI:57540"/>
    </ligand>
</feature>
<dbReference type="Gene3D" id="6.20.10.30">
    <property type="match status" value="1"/>
</dbReference>
<evidence type="ECO:0000256" key="4">
    <source>
        <dbReference type="ARBA" id="ARBA00022723"/>
    </source>
</evidence>
<dbReference type="GO" id="GO:0046872">
    <property type="term" value="F:metal ion binding"/>
    <property type="evidence" value="ECO:0007669"/>
    <property type="project" value="UniProtKB-KW"/>
</dbReference>
<dbReference type="SUPFAM" id="SSF56091">
    <property type="entry name" value="DNA ligase/mRNA capping enzyme, catalytic domain"/>
    <property type="match status" value="1"/>
</dbReference>
<dbReference type="InterPro" id="IPR010994">
    <property type="entry name" value="RuvA_2-like"/>
</dbReference>
<dbReference type="InterPro" id="IPR036420">
    <property type="entry name" value="BRCT_dom_sf"/>
</dbReference>